<dbReference type="PROSITE" id="PS50883">
    <property type="entry name" value="EAL"/>
    <property type="match status" value="1"/>
</dbReference>
<keyword evidence="7" id="KW-1185">Reference proteome</keyword>
<dbReference type="PROSITE" id="PS50112">
    <property type="entry name" value="PAS"/>
    <property type="match status" value="1"/>
</dbReference>
<dbReference type="InterPro" id="IPR029787">
    <property type="entry name" value="Nucleotide_cyclase"/>
</dbReference>
<dbReference type="Proteomes" id="UP000237073">
    <property type="component" value="Unassembled WGS sequence"/>
</dbReference>
<dbReference type="InterPro" id="IPR000014">
    <property type="entry name" value="PAS"/>
</dbReference>
<evidence type="ECO:0000259" key="2">
    <source>
        <dbReference type="PROSITE" id="PS50113"/>
    </source>
</evidence>
<dbReference type="CDD" id="cd01949">
    <property type="entry name" value="GGDEF"/>
    <property type="match status" value="1"/>
</dbReference>
<evidence type="ECO:0000313" key="7">
    <source>
        <dbReference type="Proteomes" id="UP000237073"/>
    </source>
</evidence>
<dbReference type="PROSITE" id="PS50113">
    <property type="entry name" value="PAC"/>
    <property type="match status" value="1"/>
</dbReference>
<dbReference type="CDD" id="cd01948">
    <property type="entry name" value="EAL"/>
    <property type="match status" value="1"/>
</dbReference>
<dbReference type="NCBIfam" id="TIGR00229">
    <property type="entry name" value="sensory_box"/>
    <property type="match status" value="1"/>
</dbReference>
<dbReference type="OrthoDB" id="9804951at2"/>
<evidence type="ECO:0000259" key="1">
    <source>
        <dbReference type="PROSITE" id="PS50112"/>
    </source>
</evidence>
<dbReference type="InterPro" id="IPR001633">
    <property type="entry name" value="EAL_dom"/>
</dbReference>
<dbReference type="InterPro" id="IPR029016">
    <property type="entry name" value="GAF-like_dom_sf"/>
</dbReference>
<reference evidence="7 8" key="1">
    <citation type="submission" date="2018-01" db="EMBL/GenBank/DDBJ databases">
        <title>Superficieibacter electus gen. nov., sp. nov., an extended-spectrum beta-lactamase possessing member of the Enterobacteriaceae family, isolated from intensive care unit surfaces.</title>
        <authorList>
            <person name="Potter R.F."/>
            <person name="D'Souza A.W."/>
        </authorList>
    </citation>
    <scope>NUCLEOTIDE SEQUENCE [LARGE SCALE GENOMIC DNA]</scope>
    <source>
        <strain evidence="6 8">BP-1</strain>
        <strain evidence="5 7">BP-2</strain>
    </source>
</reference>
<dbReference type="Pfam" id="PF00990">
    <property type="entry name" value="GGDEF"/>
    <property type="match status" value="1"/>
</dbReference>
<accession>A0A2P5GTH8</accession>
<dbReference type="SMART" id="SM00086">
    <property type="entry name" value="PAC"/>
    <property type="match status" value="1"/>
</dbReference>
<dbReference type="InterPro" id="IPR001610">
    <property type="entry name" value="PAC"/>
</dbReference>
<evidence type="ECO:0000259" key="4">
    <source>
        <dbReference type="PROSITE" id="PS50887"/>
    </source>
</evidence>
<feature type="domain" description="PAC" evidence="2">
    <location>
        <begin position="247"/>
        <end position="297"/>
    </location>
</feature>
<dbReference type="SMART" id="SM00091">
    <property type="entry name" value="PAS"/>
    <property type="match status" value="1"/>
</dbReference>
<dbReference type="EMBL" id="PQGD01000004">
    <property type="protein sequence ID" value="POP49865.1"/>
    <property type="molecule type" value="Genomic_DNA"/>
</dbReference>
<protein>
    <submittedName>
        <fullName evidence="6">Bifunctional diguanylate cyclase/phosphodiesterase</fullName>
    </submittedName>
</protein>
<dbReference type="Pfam" id="PF01590">
    <property type="entry name" value="GAF"/>
    <property type="match status" value="1"/>
</dbReference>
<dbReference type="SUPFAM" id="SSF55073">
    <property type="entry name" value="Nucleotide cyclase"/>
    <property type="match status" value="1"/>
</dbReference>
<proteinExistence type="predicted"/>
<dbReference type="Gene3D" id="3.30.450.40">
    <property type="match status" value="1"/>
</dbReference>
<dbReference type="Gene3D" id="3.20.20.450">
    <property type="entry name" value="EAL domain"/>
    <property type="match status" value="1"/>
</dbReference>
<dbReference type="InterPro" id="IPR000160">
    <property type="entry name" value="GGDEF_dom"/>
</dbReference>
<dbReference type="InterPro" id="IPR043128">
    <property type="entry name" value="Rev_trsase/Diguanyl_cyclase"/>
</dbReference>
<dbReference type="InterPro" id="IPR035965">
    <property type="entry name" value="PAS-like_dom_sf"/>
</dbReference>
<dbReference type="NCBIfam" id="TIGR00254">
    <property type="entry name" value="GGDEF"/>
    <property type="match status" value="1"/>
</dbReference>
<sequence>MSWPIPDNEQARLAALATYQQLDTLPEENFDRLAGLAARLFDVPIVLVSLVASDRQFFKAQIGFCATETSREISFCAHTIMQDEILVILDAATDPRFATNPLVLGPPFMRFYAGKPLVTPTGEKIGTVCLIDSQPHETFTRSERQNLTDITALVMERMEMRRLESLRSASLSRFKKIAETSPDAIICSNAEGNITFWNRSAERLFGYTAEEVLNRSSRVIVPESWLRIYEDEIERLRHGQQLALADKTIELSALRKDGSEFPAEFSLSTWHEGQLTNVGAIVRDITERQENEARLFRMASLDALTDLPNRAAWRQCVVSFMQEARVGAMLLLDLDGFKEVNDTQGHLAGDAVLKEVGLRLRSHFDEAVIIARLGGDEFVVLLNDNDLRLVRSIAVQIIATLSEPYEFAGQHIEIGVSVGIALTPQHATRPEELLSAADLALYRAKAAGKGRYALFEPAFRDVAVNRRRFKSELKQAFENQEFELFYQPQFNTATGALVGAEALLRWNHPQRGLLTPPSFIETLNNKPSAPAIGEWILRTACAQAAEWRAIVPHFRIGVNLFEAQFRSRKLIEVVNEILTQLALPAEAVELEITENILLRHDAATLSLLQALRQSGVGLAFDDYGTGYASLSFLKRFPMTRLKIDRSFIRDVHTDPGSEAVVRAILYLGRSFGMAVIAEGVETTAQLAFLKNHHCPEVQGYLLGRPLPAAAFRDTFLAT</sequence>
<dbReference type="SMART" id="SM00065">
    <property type="entry name" value="GAF"/>
    <property type="match status" value="1"/>
</dbReference>
<evidence type="ECO:0000259" key="3">
    <source>
        <dbReference type="PROSITE" id="PS50883"/>
    </source>
</evidence>
<dbReference type="EMBL" id="PQGE01000004">
    <property type="protein sequence ID" value="POP46394.1"/>
    <property type="molecule type" value="Genomic_DNA"/>
</dbReference>
<dbReference type="InterPro" id="IPR003018">
    <property type="entry name" value="GAF"/>
</dbReference>
<dbReference type="SUPFAM" id="SSF55781">
    <property type="entry name" value="GAF domain-like"/>
    <property type="match status" value="1"/>
</dbReference>
<organism evidence="6 8">
    <name type="scientific">Superficieibacter electus</name>
    <dbReference type="NCBI Taxonomy" id="2022662"/>
    <lineage>
        <taxon>Bacteria</taxon>
        <taxon>Pseudomonadati</taxon>
        <taxon>Pseudomonadota</taxon>
        <taxon>Gammaproteobacteria</taxon>
        <taxon>Enterobacterales</taxon>
        <taxon>Enterobacteriaceae</taxon>
        <taxon>Superficieibacter</taxon>
    </lineage>
</organism>
<dbReference type="Gene3D" id="3.30.70.270">
    <property type="match status" value="1"/>
</dbReference>
<dbReference type="SMART" id="SM00052">
    <property type="entry name" value="EAL"/>
    <property type="match status" value="1"/>
</dbReference>
<evidence type="ECO:0000313" key="8">
    <source>
        <dbReference type="Proteomes" id="UP000247005"/>
    </source>
</evidence>
<dbReference type="SUPFAM" id="SSF141868">
    <property type="entry name" value="EAL domain-like"/>
    <property type="match status" value="1"/>
</dbReference>
<evidence type="ECO:0000313" key="5">
    <source>
        <dbReference type="EMBL" id="POP46394.1"/>
    </source>
</evidence>
<evidence type="ECO:0000313" key="6">
    <source>
        <dbReference type="EMBL" id="POP49865.1"/>
    </source>
</evidence>
<name>A0A2P5GTH8_9ENTR</name>
<feature type="domain" description="GGDEF" evidence="4">
    <location>
        <begin position="325"/>
        <end position="457"/>
    </location>
</feature>
<dbReference type="PANTHER" id="PTHR44757:SF2">
    <property type="entry name" value="BIOFILM ARCHITECTURE MAINTENANCE PROTEIN MBAA"/>
    <property type="match status" value="1"/>
</dbReference>
<dbReference type="PANTHER" id="PTHR44757">
    <property type="entry name" value="DIGUANYLATE CYCLASE DGCP"/>
    <property type="match status" value="1"/>
</dbReference>
<dbReference type="InterPro" id="IPR052155">
    <property type="entry name" value="Biofilm_reg_signaling"/>
</dbReference>
<dbReference type="AlphaFoldDB" id="A0A2P5GTH8"/>
<dbReference type="InterPro" id="IPR035919">
    <property type="entry name" value="EAL_sf"/>
</dbReference>
<feature type="domain" description="EAL" evidence="3">
    <location>
        <begin position="466"/>
        <end position="718"/>
    </location>
</feature>
<dbReference type="InterPro" id="IPR000700">
    <property type="entry name" value="PAS-assoc_C"/>
</dbReference>
<dbReference type="CDD" id="cd00130">
    <property type="entry name" value="PAS"/>
    <property type="match status" value="1"/>
</dbReference>
<feature type="domain" description="PAS" evidence="1">
    <location>
        <begin position="170"/>
        <end position="240"/>
    </location>
</feature>
<comment type="caution">
    <text evidence="6">The sequence shown here is derived from an EMBL/GenBank/DDBJ whole genome shotgun (WGS) entry which is preliminary data.</text>
</comment>
<dbReference type="PROSITE" id="PS50887">
    <property type="entry name" value="GGDEF"/>
    <property type="match status" value="1"/>
</dbReference>
<dbReference type="SUPFAM" id="SSF55785">
    <property type="entry name" value="PYP-like sensor domain (PAS domain)"/>
    <property type="match status" value="1"/>
</dbReference>
<dbReference type="Proteomes" id="UP000247005">
    <property type="component" value="Unassembled WGS sequence"/>
</dbReference>
<dbReference type="Pfam" id="PF00563">
    <property type="entry name" value="EAL"/>
    <property type="match status" value="1"/>
</dbReference>
<dbReference type="Pfam" id="PF13426">
    <property type="entry name" value="PAS_9"/>
    <property type="match status" value="1"/>
</dbReference>
<dbReference type="Gene3D" id="3.30.450.20">
    <property type="entry name" value="PAS domain"/>
    <property type="match status" value="1"/>
</dbReference>
<gene>
    <name evidence="6" type="ORF">CHU32_06485</name>
    <name evidence="5" type="ORF">CHU33_06470</name>
</gene>
<dbReference type="SMART" id="SM00267">
    <property type="entry name" value="GGDEF"/>
    <property type="match status" value="1"/>
</dbReference>
<dbReference type="RefSeq" id="WP_103675261.1">
    <property type="nucleotide sequence ID" value="NZ_PQGD01000004.1"/>
</dbReference>